<name>A0A1M4UVG5_9FIRM</name>
<accession>A0A1M4UVG5</accession>
<proteinExistence type="predicted"/>
<feature type="domain" description="GIY-YIG catalytic" evidence="1">
    <location>
        <begin position="41"/>
        <end position="173"/>
    </location>
</feature>
<dbReference type="EMBL" id="FQTY01000004">
    <property type="protein sequence ID" value="SHE60684.1"/>
    <property type="molecule type" value="Genomic_DNA"/>
</dbReference>
<gene>
    <name evidence="2" type="ORF">SAMN02745784_01221</name>
</gene>
<evidence type="ECO:0000313" key="2">
    <source>
        <dbReference type="EMBL" id="SHE60684.1"/>
    </source>
</evidence>
<protein>
    <recommendedName>
        <fullName evidence="1">GIY-YIG catalytic domain-containing protein</fullName>
    </recommendedName>
</protein>
<keyword evidence="3" id="KW-1185">Reference proteome</keyword>
<evidence type="ECO:0000313" key="3">
    <source>
        <dbReference type="Proteomes" id="UP000184114"/>
    </source>
</evidence>
<dbReference type="STRING" id="1123404.SAMN02745784_01221"/>
<dbReference type="Proteomes" id="UP000184114">
    <property type="component" value="Unassembled WGS sequence"/>
</dbReference>
<dbReference type="RefSeq" id="WP_072974327.1">
    <property type="nucleotide sequence ID" value="NZ_FQTY01000004.1"/>
</dbReference>
<dbReference type="Pfam" id="PF20815">
    <property type="entry name" value="GIY_YIG_2"/>
    <property type="match status" value="1"/>
</dbReference>
<organism evidence="2 3">
    <name type="scientific">Tissierella praeacuta DSM 18095</name>
    <dbReference type="NCBI Taxonomy" id="1123404"/>
    <lineage>
        <taxon>Bacteria</taxon>
        <taxon>Bacillati</taxon>
        <taxon>Bacillota</taxon>
        <taxon>Tissierellia</taxon>
        <taxon>Tissierellales</taxon>
        <taxon>Tissierellaceae</taxon>
        <taxon>Tissierella</taxon>
    </lineage>
</organism>
<dbReference type="InterPro" id="IPR049311">
    <property type="entry name" value="GIY_YIG_cat"/>
</dbReference>
<dbReference type="GeneID" id="90995590"/>
<evidence type="ECO:0000259" key="1">
    <source>
        <dbReference type="Pfam" id="PF20815"/>
    </source>
</evidence>
<sequence>MKIENNFLDNKDEEYISRKLITDNNFKEISQLDKELLDKKGFYCIRLKEKSKLPAKYQVILESRKYRIIYIGKAEKTIKQRLEQELEHKSPGTFFRSIGCVLGYLPMKGHLIGKVNQNNFKFSKSDTKEITNWLKENIEVSIVAYEGNFNLIEGKLIEKYTPLLNIDKNPLKLEELISDRKRCKDIARGMEVCD</sequence>
<dbReference type="AlphaFoldDB" id="A0A1M4UVG5"/>
<reference evidence="3" key="1">
    <citation type="submission" date="2016-11" db="EMBL/GenBank/DDBJ databases">
        <authorList>
            <person name="Varghese N."/>
            <person name="Submissions S."/>
        </authorList>
    </citation>
    <scope>NUCLEOTIDE SEQUENCE [LARGE SCALE GENOMIC DNA]</scope>
    <source>
        <strain evidence="3">DSM 18095</strain>
    </source>
</reference>